<feature type="transmembrane region" description="Helical" evidence="1">
    <location>
        <begin position="118"/>
        <end position="140"/>
    </location>
</feature>
<reference evidence="2" key="2">
    <citation type="journal article" date="2021" name="PeerJ">
        <title>Extensive microbial diversity within the chicken gut microbiome revealed by metagenomics and culture.</title>
        <authorList>
            <person name="Gilroy R."/>
            <person name="Ravi A."/>
            <person name="Getino M."/>
            <person name="Pursley I."/>
            <person name="Horton D.L."/>
            <person name="Alikhan N.F."/>
            <person name="Baker D."/>
            <person name="Gharbi K."/>
            <person name="Hall N."/>
            <person name="Watson M."/>
            <person name="Adriaenssens E.M."/>
            <person name="Foster-Nyarko E."/>
            <person name="Jarju S."/>
            <person name="Secka A."/>
            <person name="Antonio M."/>
            <person name="Oren A."/>
            <person name="Chaudhuri R.R."/>
            <person name="La Ragione R."/>
            <person name="Hildebrand F."/>
            <person name="Pallen M.J."/>
        </authorList>
    </citation>
    <scope>NUCLEOTIDE SEQUENCE</scope>
    <source>
        <strain evidence="2">ChiSjej6B24-2974</strain>
    </source>
</reference>
<dbReference type="AlphaFoldDB" id="A0A9D1CW70"/>
<dbReference type="Proteomes" id="UP000824260">
    <property type="component" value="Unassembled WGS sequence"/>
</dbReference>
<evidence type="ECO:0000313" key="2">
    <source>
        <dbReference type="EMBL" id="HIQ82762.1"/>
    </source>
</evidence>
<reference evidence="2" key="1">
    <citation type="submission" date="2020-10" db="EMBL/GenBank/DDBJ databases">
        <authorList>
            <person name="Gilroy R."/>
        </authorList>
    </citation>
    <scope>NUCLEOTIDE SEQUENCE</scope>
    <source>
        <strain evidence="2">ChiSjej6B24-2974</strain>
    </source>
</reference>
<proteinExistence type="predicted"/>
<accession>A0A9D1CW70</accession>
<organism evidence="2 3">
    <name type="scientific">Candidatus Pullichristensenella stercorigallinarum</name>
    <dbReference type="NCBI Taxonomy" id="2840909"/>
    <lineage>
        <taxon>Bacteria</taxon>
        <taxon>Bacillati</taxon>
        <taxon>Bacillota</taxon>
        <taxon>Clostridia</taxon>
        <taxon>Candidatus Pullichristensenella</taxon>
    </lineage>
</organism>
<sequence length="175" mass="19726">MQRMEKQPFVSCDYKEIAVESARLSQYLDAYACFGWQTDREMGDVAGRTRLSLKRDRHILNKTELTRLERQFEACMDSIRALQASIHSRATMASLVVALLGTAFMAGATFAVTAEPPIVWLCVLLAVPGFTGWAGAYFVYRRVFKLRAQRVEPLIEGKRDEIEETCKKGARLLGA</sequence>
<keyword evidence="1" id="KW-0812">Transmembrane</keyword>
<evidence type="ECO:0000313" key="3">
    <source>
        <dbReference type="Proteomes" id="UP000824260"/>
    </source>
</evidence>
<feature type="transmembrane region" description="Helical" evidence="1">
    <location>
        <begin position="90"/>
        <end position="112"/>
    </location>
</feature>
<evidence type="ECO:0000256" key="1">
    <source>
        <dbReference type="SAM" id="Phobius"/>
    </source>
</evidence>
<dbReference type="EMBL" id="DVFZ01000067">
    <property type="protein sequence ID" value="HIQ82762.1"/>
    <property type="molecule type" value="Genomic_DNA"/>
</dbReference>
<name>A0A9D1CW70_9FIRM</name>
<keyword evidence="1" id="KW-0472">Membrane</keyword>
<protein>
    <submittedName>
        <fullName evidence="2">Uncharacterized protein</fullName>
    </submittedName>
</protein>
<comment type="caution">
    <text evidence="2">The sequence shown here is derived from an EMBL/GenBank/DDBJ whole genome shotgun (WGS) entry which is preliminary data.</text>
</comment>
<gene>
    <name evidence="2" type="ORF">IAA52_06630</name>
</gene>
<keyword evidence="1" id="KW-1133">Transmembrane helix</keyword>